<dbReference type="GO" id="GO:0051087">
    <property type="term" value="F:protein-folding chaperone binding"/>
    <property type="evidence" value="ECO:0007669"/>
    <property type="project" value="TreeGrafter"/>
</dbReference>
<evidence type="ECO:0000256" key="15">
    <source>
        <dbReference type="ARBA" id="ARBA00045727"/>
    </source>
</evidence>
<dbReference type="GO" id="GO:0045930">
    <property type="term" value="P:negative regulation of mitotic cell cycle"/>
    <property type="evidence" value="ECO:0007669"/>
    <property type="project" value="TreeGrafter"/>
</dbReference>
<evidence type="ECO:0000256" key="2">
    <source>
        <dbReference type="ARBA" id="ARBA00004177"/>
    </source>
</evidence>
<dbReference type="InterPro" id="IPR044898">
    <property type="entry name" value="CDI_dom_sf"/>
</dbReference>
<dbReference type="GO" id="GO:0005768">
    <property type="term" value="C:endosome"/>
    <property type="evidence" value="ECO:0007669"/>
    <property type="project" value="UniProtKB-SubCell"/>
</dbReference>
<evidence type="ECO:0000256" key="10">
    <source>
        <dbReference type="ARBA" id="ARBA00023013"/>
    </source>
</evidence>
<keyword evidence="6" id="KW-0963">Cytoplasm</keyword>
<evidence type="ECO:0000313" key="19">
    <source>
        <dbReference type="Proteomes" id="UP000472265"/>
    </source>
</evidence>
<dbReference type="Ensembl" id="ENSSAUT00010027100.1">
    <property type="protein sequence ID" value="ENSSAUP00010025644.1"/>
    <property type="gene ID" value="ENSSAUG00010011192.1"/>
</dbReference>
<dbReference type="GO" id="GO:0004861">
    <property type="term" value="F:cyclin-dependent protein serine/threonine kinase inhibitor activity"/>
    <property type="evidence" value="ECO:0007669"/>
    <property type="project" value="InterPro"/>
</dbReference>
<accession>A0A671VHJ6</accession>
<keyword evidence="11" id="KW-0539">Nucleus</keyword>
<organism evidence="18 19">
    <name type="scientific">Sparus aurata</name>
    <name type="common">Gilthead sea bream</name>
    <dbReference type="NCBI Taxonomy" id="8175"/>
    <lineage>
        <taxon>Eukaryota</taxon>
        <taxon>Metazoa</taxon>
        <taxon>Chordata</taxon>
        <taxon>Craniata</taxon>
        <taxon>Vertebrata</taxon>
        <taxon>Euteleostomi</taxon>
        <taxon>Actinopterygii</taxon>
        <taxon>Neopterygii</taxon>
        <taxon>Teleostei</taxon>
        <taxon>Neoteleostei</taxon>
        <taxon>Acanthomorphata</taxon>
        <taxon>Eupercaria</taxon>
        <taxon>Spariformes</taxon>
        <taxon>Sparidae</taxon>
        <taxon>Sparus</taxon>
    </lineage>
</organism>
<keyword evidence="19" id="KW-1185">Reference proteome</keyword>
<dbReference type="PANTHER" id="PTHR10265:SF9">
    <property type="entry name" value="CYCLIN-DEPENDENT KINASE INHIBITOR 1B"/>
    <property type="match status" value="1"/>
</dbReference>
<dbReference type="InterPro" id="IPR003175">
    <property type="entry name" value="CDI_dom"/>
</dbReference>
<keyword evidence="8" id="KW-0967">Endosome</keyword>
<keyword evidence="7" id="KW-0597">Phosphoprotein</keyword>
<name>A0A671VHJ6_SPAAU</name>
<comment type="function">
    <text evidence="15">Important regulator of cell cycle progression. Inhibits the kinase activity of CDK2 bound to cyclin A, but has little inhibitory activity on CDK2 bound to SPDYA. Involved in G1 arrest. Potent inhibitor of cyclin E- and cyclin A-CDK2 complexes. Forms a complex with cyclin type D-CDK4 complexes and is involved in the assembly, stability, and modulation of CCND1-CDK4 complex activation. Acts either as an inhibitor or an activator of cyclin type D-CDK4 complexes depending on its phosphorylation state and/or stoichometry.</text>
</comment>
<protein>
    <recommendedName>
        <fullName evidence="5">Cyclin-dependent kinase inhibitor 1B</fullName>
    </recommendedName>
    <alternativeName>
        <fullName evidence="14">Cyclin-dependent kinase inhibitor p27</fullName>
    </alternativeName>
    <alternativeName>
        <fullName evidence="13">p27Kip1</fullName>
    </alternativeName>
</protein>
<evidence type="ECO:0000256" key="7">
    <source>
        <dbReference type="ARBA" id="ARBA00022553"/>
    </source>
</evidence>
<dbReference type="Proteomes" id="UP000472265">
    <property type="component" value="Chromosome 14"/>
</dbReference>
<dbReference type="InParanoid" id="A0A671VHJ6"/>
<evidence type="ECO:0000256" key="1">
    <source>
        <dbReference type="ARBA" id="ARBA00004123"/>
    </source>
</evidence>
<dbReference type="GeneTree" id="ENSGT00940000174997"/>
<dbReference type="AlphaFoldDB" id="A0A671VHJ6"/>
<evidence type="ECO:0000256" key="16">
    <source>
        <dbReference type="SAM" id="MobiDB-lite"/>
    </source>
</evidence>
<keyword evidence="9" id="KW-0832">Ubl conjugation</keyword>
<evidence type="ECO:0000313" key="18">
    <source>
        <dbReference type="Ensembl" id="ENSSAUP00010025644.1"/>
    </source>
</evidence>
<comment type="subcellular location">
    <subcellularLocation>
        <location evidence="3">Cytoplasm</location>
    </subcellularLocation>
    <subcellularLocation>
        <location evidence="2">Endosome</location>
    </subcellularLocation>
    <subcellularLocation>
        <location evidence="1">Nucleus</location>
    </subcellularLocation>
</comment>
<feature type="region of interest" description="Disordered" evidence="16">
    <location>
        <begin position="1"/>
        <end position="37"/>
    </location>
</feature>
<dbReference type="GO" id="GO:0000082">
    <property type="term" value="P:G1/S transition of mitotic cell cycle"/>
    <property type="evidence" value="ECO:0007669"/>
    <property type="project" value="TreeGrafter"/>
</dbReference>
<evidence type="ECO:0000256" key="6">
    <source>
        <dbReference type="ARBA" id="ARBA00022490"/>
    </source>
</evidence>
<dbReference type="Pfam" id="PF02234">
    <property type="entry name" value="CDI"/>
    <property type="match status" value="1"/>
</dbReference>
<dbReference type="Gene3D" id="4.10.365.10">
    <property type="entry name" value="p27"/>
    <property type="match status" value="1"/>
</dbReference>
<evidence type="ECO:0000256" key="5">
    <source>
        <dbReference type="ARBA" id="ARBA00014547"/>
    </source>
</evidence>
<reference evidence="18" key="3">
    <citation type="submission" date="2025-09" db="UniProtKB">
        <authorList>
            <consortium name="Ensembl"/>
        </authorList>
    </citation>
    <scope>IDENTIFICATION</scope>
</reference>
<dbReference type="GO" id="GO:0005634">
    <property type="term" value="C:nucleus"/>
    <property type="evidence" value="ECO:0007669"/>
    <property type="project" value="UniProtKB-SubCell"/>
</dbReference>
<comment type="similarity">
    <text evidence="4">Belongs to the CDI family.</text>
</comment>
<dbReference type="GO" id="GO:0008285">
    <property type="term" value="P:negative regulation of cell population proliferation"/>
    <property type="evidence" value="ECO:0007669"/>
    <property type="project" value="TreeGrafter"/>
</dbReference>
<dbReference type="PANTHER" id="PTHR10265">
    <property type="entry name" value="CYCLIN-DEPENDENT KINASE INHIBITOR 1"/>
    <property type="match status" value="1"/>
</dbReference>
<evidence type="ECO:0000256" key="14">
    <source>
        <dbReference type="ARBA" id="ARBA00031925"/>
    </source>
</evidence>
<feature type="domain" description="Cyclin-dependent kinase inhibitor" evidence="17">
    <location>
        <begin position="35"/>
        <end position="82"/>
    </location>
</feature>
<evidence type="ECO:0000256" key="3">
    <source>
        <dbReference type="ARBA" id="ARBA00004496"/>
    </source>
</evidence>
<proteinExistence type="inferred from homology"/>
<evidence type="ECO:0000256" key="13">
    <source>
        <dbReference type="ARBA" id="ARBA00031903"/>
    </source>
</evidence>
<evidence type="ECO:0000256" key="4">
    <source>
        <dbReference type="ARBA" id="ARBA00006726"/>
    </source>
</evidence>
<sequence>MCNKMSDVRLSNASPTVERVDARQQDNVRPPVRRSLFGSPDREEIRRYLDAAIQGEVQDFRERYNFDPVEERPLTPRNYEWQADDDAPEFYRRPPHGGQRVLVCTDHSPFHVLTVHPPCVPARGTSSTSDCFFQLHHSTGCFLFLSHRAGEDLSLVEYCSPFSSSDRWERKKINIYI</sequence>
<evidence type="ECO:0000256" key="8">
    <source>
        <dbReference type="ARBA" id="ARBA00022753"/>
    </source>
</evidence>
<evidence type="ECO:0000256" key="9">
    <source>
        <dbReference type="ARBA" id="ARBA00022843"/>
    </source>
</evidence>
<evidence type="ECO:0000256" key="11">
    <source>
        <dbReference type="ARBA" id="ARBA00023242"/>
    </source>
</evidence>
<keyword evidence="12" id="KW-0131">Cell cycle</keyword>
<evidence type="ECO:0000256" key="12">
    <source>
        <dbReference type="ARBA" id="ARBA00023306"/>
    </source>
</evidence>
<keyword evidence="10" id="KW-0649">Protein kinase inhibitor</keyword>
<evidence type="ECO:0000259" key="17">
    <source>
        <dbReference type="Pfam" id="PF02234"/>
    </source>
</evidence>
<reference evidence="18" key="2">
    <citation type="submission" date="2025-08" db="UniProtKB">
        <authorList>
            <consortium name="Ensembl"/>
        </authorList>
    </citation>
    <scope>IDENTIFICATION</scope>
</reference>
<reference evidence="18" key="1">
    <citation type="submission" date="2021-04" db="EMBL/GenBank/DDBJ databases">
        <authorList>
            <consortium name="Wellcome Sanger Institute Data Sharing"/>
        </authorList>
    </citation>
    <scope>NUCLEOTIDE SEQUENCE [LARGE SCALE GENOMIC DNA]</scope>
</reference>